<dbReference type="Gene3D" id="1.20.1050.10">
    <property type="match status" value="1"/>
</dbReference>
<feature type="compositionally biased region" description="Basic residues" evidence="1">
    <location>
        <begin position="498"/>
        <end position="507"/>
    </location>
</feature>
<feature type="transmembrane region" description="Helical" evidence="2">
    <location>
        <begin position="150"/>
        <end position="172"/>
    </location>
</feature>
<evidence type="ECO:0000256" key="2">
    <source>
        <dbReference type="SAM" id="Phobius"/>
    </source>
</evidence>
<gene>
    <name evidence="5" type="ORF">N7541_008575</name>
</gene>
<dbReference type="InterPro" id="IPR004045">
    <property type="entry name" value="Glutathione_S-Trfase_N"/>
</dbReference>
<dbReference type="CDD" id="cd00299">
    <property type="entry name" value="GST_C_family"/>
    <property type="match status" value="1"/>
</dbReference>
<feature type="domain" description="GST C-terminal" evidence="4">
    <location>
        <begin position="764"/>
        <end position="900"/>
    </location>
</feature>
<dbReference type="AlphaFoldDB" id="A0A9W9R4Y2"/>
<feature type="compositionally biased region" description="Basic and acidic residues" evidence="1">
    <location>
        <begin position="622"/>
        <end position="635"/>
    </location>
</feature>
<evidence type="ECO:0000259" key="4">
    <source>
        <dbReference type="PROSITE" id="PS50405"/>
    </source>
</evidence>
<dbReference type="PANTHER" id="PTHR43968:SF6">
    <property type="entry name" value="GLUTATHIONE S-TRANSFERASE OMEGA"/>
    <property type="match status" value="1"/>
</dbReference>
<evidence type="ECO:0000313" key="5">
    <source>
        <dbReference type="EMBL" id="KAJ5350848.1"/>
    </source>
</evidence>
<proteinExistence type="predicted"/>
<name>A0A9W9R4Y2_PENBR</name>
<dbReference type="Proteomes" id="UP001148299">
    <property type="component" value="Unassembled WGS sequence"/>
</dbReference>
<dbReference type="SFLD" id="SFLDG00358">
    <property type="entry name" value="Main_(cytGST)"/>
    <property type="match status" value="1"/>
</dbReference>
<dbReference type="EMBL" id="JAPZBR010000006">
    <property type="protein sequence ID" value="KAJ5350848.1"/>
    <property type="molecule type" value="Genomic_DNA"/>
</dbReference>
<dbReference type="Pfam" id="PF13417">
    <property type="entry name" value="GST_N_3"/>
    <property type="match status" value="1"/>
</dbReference>
<organism evidence="5 6">
    <name type="scientific">Penicillium brevicompactum</name>
    <dbReference type="NCBI Taxonomy" id="5074"/>
    <lineage>
        <taxon>Eukaryota</taxon>
        <taxon>Fungi</taxon>
        <taxon>Dikarya</taxon>
        <taxon>Ascomycota</taxon>
        <taxon>Pezizomycotina</taxon>
        <taxon>Eurotiomycetes</taxon>
        <taxon>Eurotiomycetidae</taxon>
        <taxon>Eurotiales</taxon>
        <taxon>Aspergillaceae</taxon>
        <taxon>Penicillium</taxon>
    </lineage>
</organism>
<comment type="caution">
    <text evidence="5">The sequence shown here is derived from an EMBL/GenBank/DDBJ whole genome shotgun (WGS) entry which is preliminary data.</text>
</comment>
<feature type="compositionally biased region" description="Polar residues" evidence="1">
    <location>
        <begin position="301"/>
        <end position="322"/>
    </location>
</feature>
<dbReference type="CDD" id="cd00570">
    <property type="entry name" value="GST_N_family"/>
    <property type="match status" value="1"/>
</dbReference>
<feature type="domain" description="GST N-terminal" evidence="3">
    <location>
        <begin position="664"/>
        <end position="742"/>
    </location>
</feature>
<dbReference type="PANTHER" id="PTHR43968">
    <property type="match status" value="1"/>
</dbReference>
<dbReference type="GO" id="GO:0005737">
    <property type="term" value="C:cytoplasm"/>
    <property type="evidence" value="ECO:0007669"/>
    <property type="project" value="TreeGrafter"/>
</dbReference>
<dbReference type="InterPro" id="IPR036282">
    <property type="entry name" value="Glutathione-S-Trfase_C_sf"/>
</dbReference>
<dbReference type="Pfam" id="PF13410">
    <property type="entry name" value="GST_C_2"/>
    <property type="match status" value="1"/>
</dbReference>
<evidence type="ECO:0000259" key="3">
    <source>
        <dbReference type="PROSITE" id="PS50404"/>
    </source>
</evidence>
<feature type="region of interest" description="Disordered" evidence="1">
    <location>
        <begin position="183"/>
        <end position="234"/>
    </location>
</feature>
<keyword evidence="2" id="KW-1133">Transmembrane helix</keyword>
<accession>A0A9W9R4Y2</accession>
<feature type="compositionally biased region" description="Basic residues" evidence="1">
    <location>
        <begin position="201"/>
        <end position="213"/>
    </location>
</feature>
<feature type="transmembrane region" description="Helical" evidence="2">
    <location>
        <begin position="120"/>
        <end position="143"/>
    </location>
</feature>
<dbReference type="InterPro" id="IPR040079">
    <property type="entry name" value="Glutathione_S-Trfase"/>
</dbReference>
<protein>
    <submittedName>
        <fullName evidence="5">Glutathione S-transferase/chloride channel C-terminal</fullName>
    </submittedName>
</protein>
<feature type="region of interest" description="Disordered" evidence="1">
    <location>
        <begin position="301"/>
        <end position="331"/>
    </location>
</feature>
<feature type="compositionally biased region" description="Basic and acidic residues" evidence="1">
    <location>
        <begin position="605"/>
        <end position="614"/>
    </location>
</feature>
<dbReference type="PROSITE" id="PS50404">
    <property type="entry name" value="GST_NTER"/>
    <property type="match status" value="1"/>
</dbReference>
<keyword evidence="6" id="KW-1185">Reference proteome</keyword>
<dbReference type="SFLD" id="SFLDS00019">
    <property type="entry name" value="Glutathione_Transferase_(cytos"/>
    <property type="match status" value="1"/>
</dbReference>
<dbReference type="InterPro" id="IPR050983">
    <property type="entry name" value="GST_Omega/HSP26"/>
</dbReference>
<reference evidence="5" key="2">
    <citation type="journal article" date="2023" name="IMA Fungus">
        <title>Comparative genomic study of the Penicillium genus elucidates a diverse pangenome and 15 lateral gene transfer events.</title>
        <authorList>
            <person name="Petersen C."/>
            <person name="Sorensen T."/>
            <person name="Nielsen M.R."/>
            <person name="Sondergaard T.E."/>
            <person name="Sorensen J.L."/>
            <person name="Fitzpatrick D.A."/>
            <person name="Frisvad J.C."/>
            <person name="Nielsen K.L."/>
        </authorList>
    </citation>
    <scope>NUCLEOTIDE SEQUENCE</scope>
    <source>
        <strain evidence="5">IBT 35675</strain>
    </source>
</reference>
<feature type="transmembrane region" description="Helical" evidence="2">
    <location>
        <begin position="20"/>
        <end position="42"/>
    </location>
</feature>
<dbReference type="SUPFAM" id="SSF52833">
    <property type="entry name" value="Thioredoxin-like"/>
    <property type="match status" value="1"/>
</dbReference>
<reference evidence="5" key="1">
    <citation type="submission" date="2022-12" db="EMBL/GenBank/DDBJ databases">
        <authorList>
            <person name="Petersen C."/>
        </authorList>
    </citation>
    <scope>NUCLEOTIDE SEQUENCE</scope>
    <source>
        <strain evidence="5">IBT 35675</strain>
    </source>
</reference>
<feature type="region of interest" description="Disordered" evidence="1">
    <location>
        <begin position="587"/>
        <end position="647"/>
    </location>
</feature>
<keyword evidence="2" id="KW-0472">Membrane</keyword>
<feature type="compositionally biased region" description="Polar residues" evidence="1">
    <location>
        <begin position="222"/>
        <end position="234"/>
    </location>
</feature>
<sequence>MDNEANKQPKVFHAYTYSTAGWLAVQSLPLIAGPSIIVTMLLDETRPASRELRQHLDSTTYGTDHSNQTPAAMELYFARCLGFSLLTIAVLTVMLTGSIPLTADIKESVSTDDNDPKAPYAVPTLMVTSVFHSACAFYAYTWYVSGGQGLFAIGVAGYSGLAAIGLWCMLFASSNGKISRRTGADKRTTGFPFKNSEAAKKHAGKGLKPKGKPKRSELPRTATPQRRFNPFKSSTPSPTTLIIYFDMSENLSHLVPFDGGSHNFAPYRPPAETRRLTRHAPNTTFVRPGETVPDFMIAAQPNQHQSHQSGNVPAPQFQQTRPPTRDSLQQRRDYGDDFENEQLINPQSGAFHAPSAGQMLPPAPLSQNGLAMVNPAHPAHNDGFAMLPSPIQSFQQDFAEMSAESTDPTSLVAHGELRGFKAIPDPPDLDYWRERLFNVDEMITLSEDEFNTYFPHVDNVYSHRSTQRYKRKPFVSHYWDCRLKGRPPGTPKSDNPEKKKRKRTARERNLCHVKIKVMEYFPRSEVSDLDPSVEAGPSSVPGMYTFALSGDPSIRNDQAFEMLASNPGLPPSHPGANGARYYTIQRVNGNGANGKDDGVSGGHQHTLEESDRVKKSSVQRSVLKDKKDKRTRVDRIMSGPSPKSYHTKATGLAAETVVKHAGEVNLKLYGSCFCPFVQRVWIALELKGIPYQYIEVDPYAKPASLLEVNPRGLVPALRHDNWGCYESNVLLEYVKPTSRCLSLSLTNQPQLEDLGVGAALLPGDAKLRAHCRLWADHVNRHLVPGFYRVLQEQDQQGQIEKAQDLRASMEQLLEVAHPKGPFFMGPQMSLVDVQAAPWILRLRRVLKPYRGWPDADQGSRLAAWVDAIESDPHIQATTSTDELYLDSYERYAQNRPNTSQVANAINAGRGLP</sequence>
<dbReference type="InterPro" id="IPR036249">
    <property type="entry name" value="Thioredoxin-like_sf"/>
</dbReference>
<feature type="transmembrane region" description="Helical" evidence="2">
    <location>
        <begin position="76"/>
        <end position="100"/>
    </location>
</feature>
<evidence type="ECO:0000313" key="6">
    <source>
        <dbReference type="Proteomes" id="UP001148299"/>
    </source>
</evidence>
<evidence type="ECO:0000256" key="1">
    <source>
        <dbReference type="SAM" id="MobiDB-lite"/>
    </source>
</evidence>
<keyword evidence="2" id="KW-0812">Transmembrane</keyword>
<dbReference type="Gene3D" id="3.40.30.10">
    <property type="entry name" value="Glutaredoxin"/>
    <property type="match status" value="1"/>
</dbReference>
<dbReference type="InterPro" id="IPR010987">
    <property type="entry name" value="Glutathione-S-Trfase_C-like"/>
</dbReference>
<dbReference type="SUPFAM" id="SSF47616">
    <property type="entry name" value="GST C-terminal domain-like"/>
    <property type="match status" value="1"/>
</dbReference>
<dbReference type="PROSITE" id="PS50405">
    <property type="entry name" value="GST_CTER"/>
    <property type="match status" value="1"/>
</dbReference>
<feature type="region of interest" description="Disordered" evidence="1">
    <location>
        <begin position="485"/>
        <end position="507"/>
    </location>
</feature>